<dbReference type="eggNOG" id="ENOG502SPHZ">
    <property type="taxonomic scope" value="Eukaryota"/>
</dbReference>
<feature type="domain" description="Aminotransferase-like plant mobile" evidence="3">
    <location>
        <begin position="179"/>
        <end position="426"/>
    </location>
</feature>
<sequence length="896" mass="102170">MYTYLFFHDHVCRQLFPSSSMPRTRVPPKINYGEPGRVATRKKTTAHKRKNSDSKLVAPKKIRVGKSGEVPPVPENWKDEIIRERGEDRFWEEVRARQVDEHPSESVGYDWNRLCSETPPHRRSGIPGPSILKFRFERGEFPLSATKLGSNSQFVHGWDEWVTKVLKNPSYVKLLSSAGILDAIRITSKLNIRREKRIDVWRAILARWSTFSHTMITAWGEFTFTLEDVCVLLELPCIGKDDFHSIKLSEEEVCTRDFFFDLLKSLSKTSKVARFSNWIGVFYKKFNAKGIEIDSPEYPDHKYELVALIIFWLARHVLPGCPDDGISSAVVPLAIKIVKGIRFPLAPLYLGSLYKRLDLYQLKIIESAGRYKVLTYVDVSFIQMCLWERFGTCAPMPNAYPFASFSVNNLLSRNNYRAWAWHDRLQRSGRMSSRGINFCIWVHSSHLPSMIESSSSGGDRNFRSVEVYSPYRVARQFGFDQPAPPDSSSPISFSSCVSSFLMTRLSLHSDKLKSCTIPAFDRVGIHTSGWFAYWGECLGEWRSFTVPLTNPTARLYTPHVSNNDVSLRLIPLRKKKCMTEEEDTAVPAPIRQTKDKHAYRKGESTTRVELNSVEEEETSEVETEEESCDSERSDESDDESIDVDKAEIEGGPTPFDDFIDFDVLFPNHVHSSTMNQIVLTPQAIRDEVVSDTETIPAGEVVPEVTPNIEVIEDVRIDTDNVRAIPMTPRAYSSPVPEHRDTSSVSGTQIAHTEQSSKKVDFHSFQVSLEYVTYLEQVFNIEGEFWSTSFVKNVDVICLMMDVLGRALVISHAPLMSTSPEELQQMLQDFDDACNFGFKLECLNDCRSKAKIFLNKSSLEDELEDIAAKITSLKKREAEVREQLDVFANNNSSLWNM</sequence>
<feature type="coiled-coil region" evidence="1">
    <location>
        <begin position="855"/>
        <end position="882"/>
    </location>
</feature>
<name>A0A061FZW9_THECC</name>
<dbReference type="HOGENOM" id="CLU_385163_0_0_1"/>
<dbReference type="EMBL" id="CM001881">
    <property type="protein sequence ID" value="EOY23100.1"/>
    <property type="molecule type" value="Genomic_DNA"/>
</dbReference>
<evidence type="ECO:0000256" key="1">
    <source>
        <dbReference type="SAM" id="Coils"/>
    </source>
</evidence>
<evidence type="ECO:0000313" key="4">
    <source>
        <dbReference type="EMBL" id="EOY23100.1"/>
    </source>
</evidence>
<reference evidence="4 5" key="1">
    <citation type="journal article" date="2013" name="Genome Biol.">
        <title>The genome sequence of the most widely cultivated cacao type and its use to identify candidate genes regulating pod color.</title>
        <authorList>
            <person name="Motamayor J.C."/>
            <person name="Mockaitis K."/>
            <person name="Schmutz J."/>
            <person name="Haiminen N."/>
            <person name="Iii D.L."/>
            <person name="Cornejo O."/>
            <person name="Findley S.D."/>
            <person name="Zheng P."/>
            <person name="Utro F."/>
            <person name="Royaert S."/>
            <person name="Saski C."/>
            <person name="Jenkins J."/>
            <person name="Podicheti R."/>
            <person name="Zhao M."/>
            <person name="Scheffler B.E."/>
            <person name="Stack J.C."/>
            <person name="Feltus F.A."/>
            <person name="Mustiga G.M."/>
            <person name="Amores F."/>
            <person name="Phillips W."/>
            <person name="Marelli J.P."/>
            <person name="May G.D."/>
            <person name="Shapiro H."/>
            <person name="Ma J."/>
            <person name="Bustamante C.D."/>
            <person name="Schnell R.J."/>
            <person name="Main D."/>
            <person name="Gilbert D."/>
            <person name="Parida L."/>
            <person name="Kuhn D.N."/>
        </authorList>
    </citation>
    <scope>NUCLEOTIDE SEQUENCE [LARGE SCALE GENOMIC DNA]</scope>
    <source>
        <strain evidence="5">cv. Matina 1-6</strain>
    </source>
</reference>
<dbReference type="OMA" id="NIREWND"/>
<organism evidence="4 5">
    <name type="scientific">Theobroma cacao</name>
    <name type="common">Cacao</name>
    <name type="synonym">Cocoa</name>
    <dbReference type="NCBI Taxonomy" id="3641"/>
    <lineage>
        <taxon>Eukaryota</taxon>
        <taxon>Viridiplantae</taxon>
        <taxon>Streptophyta</taxon>
        <taxon>Embryophyta</taxon>
        <taxon>Tracheophyta</taxon>
        <taxon>Spermatophyta</taxon>
        <taxon>Magnoliopsida</taxon>
        <taxon>eudicotyledons</taxon>
        <taxon>Gunneridae</taxon>
        <taxon>Pentapetalae</taxon>
        <taxon>rosids</taxon>
        <taxon>malvids</taxon>
        <taxon>Malvales</taxon>
        <taxon>Malvaceae</taxon>
        <taxon>Byttnerioideae</taxon>
        <taxon>Theobroma</taxon>
    </lineage>
</organism>
<feature type="region of interest" description="Disordered" evidence="2">
    <location>
        <begin position="727"/>
        <end position="747"/>
    </location>
</feature>
<keyword evidence="1" id="KW-0175">Coiled coil</keyword>
<dbReference type="InParanoid" id="A0A061FZW9"/>
<protein>
    <recommendedName>
        <fullName evidence="3">Aminotransferase-like plant mobile domain-containing protein</fullName>
    </recommendedName>
</protein>
<dbReference type="Proteomes" id="UP000026915">
    <property type="component" value="Chromosome 3"/>
</dbReference>
<gene>
    <name evidence="4" type="ORF">TCM_015098</name>
</gene>
<feature type="compositionally biased region" description="Acidic residues" evidence="2">
    <location>
        <begin position="612"/>
        <end position="641"/>
    </location>
</feature>
<feature type="region of interest" description="Disordered" evidence="2">
    <location>
        <begin position="23"/>
        <end position="54"/>
    </location>
</feature>
<feature type="compositionally biased region" description="Basic and acidic residues" evidence="2">
    <location>
        <begin position="594"/>
        <end position="606"/>
    </location>
</feature>
<dbReference type="InterPro" id="IPR044824">
    <property type="entry name" value="MAIN-like"/>
</dbReference>
<dbReference type="InterPro" id="IPR019557">
    <property type="entry name" value="AminoTfrase-like_pln_mobile"/>
</dbReference>
<evidence type="ECO:0000259" key="3">
    <source>
        <dbReference type="Pfam" id="PF10536"/>
    </source>
</evidence>
<feature type="compositionally biased region" description="Basic residues" evidence="2">
    <location>
        <begin position="39"/>
        <end position="50"/>
    </location>
</feature>
<feature type="region of interest" description="Disordered" evidence="2">
    <location>
        <begin position="594"/>
        <end position="641"/>
    </location>
</feature>
<dbReference type="GO" id="GO:0010073">
    <property type="term" value="P:meristem maintenance"/>
    <property type="evidence" value="ECO:0007669"/>
    <property type="project" value="InterPro"/>
</dbReference>
<keyword evidence="5" id="KW-1185">Reference proteome</keyword>
<dbReference type="AlphaFoldDB" id="A0A061FZW9"/>
<dbReference type="PANTHER" id="PTHR46033">
    <property type="entry name" value="PROTEIN MAIN-LIKE 2"/>
    <property type="match status" value="1"/>
</dbReference>
<dbReference type="STRING" id="3641.A0A061FZW9"/>
<dbReference type="Gramene" id="EOY23100">
    <property type="protein sequence ID" value="EOY23100"/>
    <property type="gene ID" value="TCM_015098"/>
</dbReference>
<accession>A0A061FZW9</accession>
<dbReference type="PANTHER" id="PTHR46033:SF80">
    <property type="entry name" value="PROTEIN MAIN-LIKE 2-LIKE"/>
    <property type="match status" value="1"/>
</dbReference>
<dbReference type="Pfam" id="PF10536">
    <property type="entry name" value="PMD"/>
    <property type="match status" value="1"/>
</dbReference>
<proteinExistence type="predicted"/>
<evidence type="ECO:0000313" key="5">
    <source>
        <dbReference type="Proteomes" id="UP000026915"/>
    </source>
</evidence>
<evidence type="ECO:0000256" key="2">
    <source>
        <dbReference type="SAM" id="MobiDB-lite"/>
    </source>
</evidence>